<feature type="domain" description="Aminotransferase class I/classII large" evidence="7">
    <location>
        <begin position="68"/>
        <end position="406"/>
    </location>
</feature>
<comment type="similarity">
    <text evidence="2">Belongs to the class-I pyridoxal-phosphate-dependent aminotransferase family.</text>
</comment>
<evidence type="ECO:0000256" key="3">
    <source>
        <dbReference type="ARBA" id="ARBA00011738"/>
    </source>
</evidence>
<evidence type="ECO:0000313" key="8">
    <source>
        <dbReference type="EMBL" id="OMH27685.1"/>
    </source>
</evidence>
<dbReference type="Gene3D" id="3.90.1150.10">
    <property type="entry name" value="Aspartate Aminotransferase, domain 1"/>
    <property type="match status" value="1"/>
</dbReference>
<dbReference type="CDD" id="cd00609">
    <property type="entry name" value="AAT_like"/>
    <property type="match status" value="1"/>
</dbReference>
<accession>A0A1R1LJG0</accession>
<comment type="cofactor">
    <cofactor evidence="1">
        <name>pyridoxal 5'-phosphate</name>
        <dbReference type="ChEBI" id="CHEBI:597326"/>
    </cofactor>
</comment>
<dbReference type="GO" id="GO:0030170">
    <property type="term" value="F:pyridoxal phosphate binding"/>
    <property type="evidence" value="ECO:0007669"/>
    <property type="project" value="InterPro"/>
</dbReference>
<evidence type="ECO:0000256" key="5">
    <source>
        <dbReference type="ARBA" id="ARBA00022679"/>
    </source>
</evidence>
<dbReference type="Pfam" id="PF00155">
    <property type="entry name" value="Aminotran_1_2"/>
    <property type="match status" value="1"/>
</dbReference>
<dbReference type="Gene3D" id="3.40.640.10">
    <property type="entry name" value="Type I PLP-dependent aspartate aminotransferase-like (Major domain)"/>
    <property type="match status" value="1"/>
</dbReference>
<evidence type="ECO:0000259" key="7">
    <source>
        <dbReference type="Pfam" id="PF00155"/>
    </source>
</evidence>
<dbReference type="InterPro" id="IPR004839">
    <property type="entry name" value="Aminotransferase_I/II_large"/>
</dbReference>
<keyword evidence="5 8" id="KW-0808">Transferase</keyword>
<evidence type="ECO:0000256" key="1">
    <source>
        <dbReference type="ARBA" id="ARBA00001933"/>
    </source>
</evidence>
<dbReference type="InterPro" id="IPR015421">
    <property type="entry name" value="PyrdxlP-dep_Trfase_major"/>
</dbReference>
<comment type="subunit">
    <text evidence="3">Homodimer.</text>
</comment>
<dbReference type="RefSeq" id="WP_076701918.1">
    <property type="nucleotide sequence ID" value="NZ_MRDE01000016.1"/>
</dbReference>
<dbReference type="InterPro" id="IPR015424">
    <property type="entry name" value="PyrdxlP-dep_Trfase"/>
</dbReference>
<dbReference type="EMBL" id="MRDE01000016">
    <property type="protein sequence ID" value="OMH27685.1"/>
    <property type="molecule type" value="Genomic_DNA"/>
</dbReference>
<dbReference type="PANTHER" id="PTHR42790">
    <property type="entry name" value="AMINOTRANSFERASE"/>
    <property type="match status" value="1"/>
</dbReference>
<dbReference type="Proteomes" id="UP000187085">
    <property type="component" value="Unassembled WGS sequence"/>
</dbReference>
<dbReference type="GO" id="GO:1901605">
    <property type="term" value="P:alpha-amino acid metabolic process"/>
    <property type="evidence" value="ECO:0007669"/>
    <property type="project" value="TreeGrafter"/>
</dbReference>
<keyword evidence="4 8" id="KW-0032">Aminotransferase</keyword>
<gene>
    <name evidence="8" type="ORF">BKD30_03320</name>
</gene>
<dbReference type="InterPro" id="IPR015422">
    <property type="entry name" value="PyrdxlP-dep_Trfase_small"/>
</dbReference>
<evidence type="ECO:0000313" key="9">
    <source>
        <dbReference type="Proteomes" id="UP000187085"/>
    </source>
</evidence>
<organism evidence="8 9">
    <name type="scientific">Tersicoccus phoenicis</name>
    <dbReference type="NCBI Taxonomy" id="554083"/>
    <lineage>
        <taxon>Bacteria</taxon>
        <taxon>Bacillati</taxon>
        <taxon>Actinomycetota</taxon>
        <taxon>Actinomycetes</taxon>
        <taxon>Micrococcales</taxon>
        <taxon>Micrococcaceae</taxon>
        <taxon>Tersicoccus</taxon>
    </lineage>
</organism>
<evidence type="ECO:0000256" key="4">
    <source>
        <dbReference type="ARBA" id="ARBA00022576"/>
    </source>
</evidence>
<dbReference type="SUPFAM" id="SSF53383">
    <property type="entry name" value="PLP-dependent transferases"/>
    <property type="match status" value="1"/>
</dbReference>
<reference evidence="8 9" key="1">
    <citation type="submission" date="2016-12" db="EMBL/GenBank/DDBJ databases">
        <title>Draft genome of Tersicoccus phoenicis 1P05MA.</title>
        <authorList>
            <person name="Nakajima Y."/>
            <person name="Yoshizawa S."/>
            <person name="Nakamura K."/>
            <person name="Ogura Y."/>
            <person name="Hayashi T."/>
            <person name="Kogure K."/>
        </authorList>
    </citation>
    <scope>NUCLEOTIDE SEQUENCE [LARGE SCALE GENOMIC DNA]</scope>
    <source>
        <strain evidence="8 9">1p05MA</strain>
    </source>
</reference>
<protein>
    <submittedName>
        <fullName evidence="8">Aminotransferase</fullName>
    </submittedName>
</protein>
<keyword evidence="9" id="KW-1185">Reference proteome</keyword>
<name>A0A1R1LJG0_9MICC</name>
<sequence>MNSPLPDARTRLADAHRHEALLSERALHIKQSAVRNVFDISMRPGLISLAGGNPFVQTLPMAELGDIARELIAHQGPVALQYGSGQGTEELRRAICGVMAEESITDAVPENVIVTAGAQSALDACTRIFCDPGDVVLTEDPTYVGALNTFEAYEVDVRPVPSDEQGLLPDELERAITAVRAEGKRVKFLYTIPSFANPSGAVLAPQRRQRVVDVCREANVLVVEDNPYGMLAFDGDPARPLRADNPDDVVYLGTFSKIFAPGLRLGWLLAPAHLKQRLYLANECVVLCPPAFNQMLAVEYLHRFDWVAQVDSYREVYRKRAEAMVAALADTMPSGVHWTTPTGGFFVWLTLPEQLDAEALLGPAIEAGVVFVPGSAFTAADGPSPNLRLSFSAVEEDEIAEGVRRLAAVIRAAL</sequence>
<dbReference type="PANTHER" id="PTHR42790:SF19">
    <property type="entry name" value="KYNURENINE_ALPHA-AMINOADIPATE AMINOTRANSFERASE, MITOCHONDRIAL"/>
    <property type="match status" value="1"/>
</dbReference>
<keyword evidence="6" id="KW-0663">Pyridoxal phosphate</keyword>
<dbReference type="InterPro" id="IPR050859">
    <property type="entry name" value="Class-I_PLP-dep_aminotransf"/>
</dbReference>
<comment type="caution">
    <text evidence="8">The sequence shown here is derived from an EMBL/GenBank/DDBJ whole genome shotgun (WGS) entry which is preliminary data.</text>
</comment>
<proteinExistence type="inferred from homology"/>
<dbReference type="GO" id="GO:0008483">
    <property type="term" value="F:transaminase activity"/>
    <property type="evidence" value="ECO:0007669"/>
    <property type="project" value="UniProtKB-KW"/>
</dbReference>
<dbReference type="STRING" id="554083.BKD30_03320"/>
<dbReference type="FunFam" id="3.40.640.10:FF:000053">
    <property type="entry name" value="Aminotransferase, class I"/>
    <property type="match status" value="1"/>
</dbReference>
<dbReference type="OrthoDB" id="199743at2"/>
<dbReference type="AlphaFoldDB" id="A0A1R1LJG0"/>
<evidence type="ECO:0000256" key="6">
    <source>
        <dbReference type="ARBA" id="ARBA00022898"/>
    </source>
</evidence>
<evidence type="ECO:0000256" key="2">
    <source>
        <dbReference type="ARBA" id="ARBA00007441"/>
    </source>
</evidence>